<dbReference type="eggNOG" id="ENOG502ZMFK">
    <property type="taxonomic scope" value="Bacteria"/>
</dbReference>
<organism evidence="1 2">
    <name type="scientific">Cystobacter fuscus (strain ATCC 25194 / DSM 2262 / NBRC 100088 / M29)</name>
    <dbReference type="NCBI Taxonomy" id="1242864"/>
    <lineage>
        <taxon>Bacteria</taxon>
        <taxon>Pseudomonadati</taxon>
        <taxon>Myxococcota</taxon>
        <taxon>Myxococcia</taxon>
        <taxon>Myxococcales</taxon>
        <taxon>Cystobacterineae</taxon>
        <taxon>Archangiaceae</taxon>
        <taxon>Cystobacter</taxon>
    </lineage>
</organism>
<reference evidence="1" key="1">
    <citation type="submission" date="2013-05" db="EMBL/GenBank/DDBJ databases">
        <title>Genome assembly of Cystobacter fuscus DSM 2262.</title>
        <authorList>
            <person name="Sharma G."/>
            <person name="Khatri I."/>
            <person name="Kaur C."/>
            <person name="Mayilraj S."/>
            <person name="Subramanian S."/>
        </authorList>
    </citation>
    <scope>NUCLEOTIDE SEQUENCE [LARGE SCALE GENOMIC DNA]</scope>
    <source>
        <strain evidence="1">DSM 2262</strain>
    </source>
</reference>
<dbReference type="EMBL" id="ANAH02000066">
    <property type="protein sequence ID" value="EPX56075.1"/>
    <property type="molecule type" value="Genomic_DNA"/>
</dbReference>
<proteinExistence type="predicted"/>
<evidence type="ECO:0000313" key="2">
    <source>
        <dbReference type="Proteomes" id="UP000011682"/>
    </source>
</evidence>
<dbReference type="AlphaFoldDB" id="S9NV94"/>
<dbReference type="RefSeq" id="WP_020918623.1">
    <property type="nucleotide sequence ID" value="NZ_ANAH02000066.1"/>
</dbReference>
<protein>
    <submittedName>
        <fullName evidence="1">Uncharacterized protein</fullName>
    </submittedName>
</protein>
<comment type="caution">
    <text evidence="1">The sequence shown here is derived from an EMBL/GenBank/DDBJ whole genome shotgun (WGS) entry which is preliminary data.</text>
</comment>
<sequence length="446" mass="51458">MKVLSMYDLNPDDGLRITFDGAFDSRVALERELEPFFQTLEEFSGEWMPDVVEGKRRRKYNRAAVWKSLEEERSERGVTIGLHRTKWPVLDMTLRLYFSTCPPKLDLLLTVYPLSFFMEAERCPRVVEMMRTWASRYPVSHALAHSLADDQLSGAPRFGRDMQTSIRNGFDKIYEVFWLNVFGPKLVESVGRERMLSTPAWRVEELPNGSVLLVTWPTATDFASEEARLAQARAHAHLRPDLDFSTVLRTLRERSATLALVEPRFPPDVAPLLSRVVDDVAIHERQRKIAGFNANPPPEPEEWRPATAALPSDVADPERAREHYSYLAELLVALMHTKVPSVFQATPESLTDVDFQFWHEDFPSVFERENIDARAVPTIGAYLGQVLVRHLGGQWIPRQKLEETQVLVGQRVWLPFVRAWRYMRSRQSLLDSSLTQLYRVAERHRS</sequence>
<keyword evidence="2" id="KW-1185">Reference proteome</keyword>
<dbReference type="OrthoDB" id="5484783at2"/>
<evidence type="ECO:0000313" key="1">
    <source>
        <dbReference type="EMBL" id="EPX56075.1"/>
    </source>
</evidence>
<name>S9NV94_CYSF2</name>
<gene>
    <name evidence="1" type="ORF">D187_007417</name>
</gene>
<accession>S9NV94</accession>
<dbReference type="Proteomes" id="UP000011682">
    <property type="component" value="Unassembled WGS sequence"/>
</dbReference>